<evidence type="ECO:0000313" key="2">
    <source>
        <dbReference type="Proteomes" id="UP000597301"/>
    </source>
</evidence>
<dbReference type="Proteomes" id="UP000597301">
    <property type="component" value="Unassembled WGS sequence"/>
</dbReference>
<comment type="caution">
    <text evidence="1">The sequence shown here is derived from an EMBL/GenBank/DDBJ whole genome shotgun (WGS) entry which is preliminary data.</text>
</comment>
<protein>
    <submittedName>
        <fullName evidence="1">Uncharacterized protein</fullName>
    </submittedName>
</protein>
<sequence>MLALKGEWEARGKTMNYRLAGWQGGGDRGGLYQCQSDINVATGCVGVRANDMGFIH</sequence>
<gene>
    <name evidence="1" type="ORF">GCM10011382_05310</name>
</gene>
<organism evidence="1 2">
    <name type="scientific">Vreelandella lutescens</name>
    <dbReference type="NCBI Taxonomy" id="1602943"/>
    <lineage>
        <taxon>Bacteria</taxon>
        <taxon>Pseudomonadati</taxon>
        <taxon>Pseudomonadota</taxon>
        <taxon>Gammaproteobacteria</taxon>
        <taxon>Oceanospirillales</taxon>
        <taxon>Halomonadaceae</taxon>
        <taxon>Vreelandella</taxon>
    </lineage>
</organism>
<accession>A0ABQ1NLM6</accession>
<keyword evidence="2" id="KW-1185">Reference proteome</keyword>
<name>A0ABQ1NLM6_9GAMM</name>
<proteinExistence type="predicted"/>
<evidence type="ECO:0000313" key="1">
    <source>
        <dbReference type="EMBL" id="GGC78275.1"/>
    </source>
</evidence>
<dbReference type="EMBL" id="BMHM01000001">
    <property type="protein sequence ID" value="GGC78275.1"/>
    <property type="molecule type" value="Genomic_DNA"/>
</dbReference>
<reference evidence="2" key="1">
    <citation type="journal article" date="2019" name="Int. J. Syst. Evol. Microbiol.">
        <title>The Global Catalogue of Microorganisms (GCM) 10K type strain sequencing project: providing services to taxonomists for standard genome sequencing and annotation.</title>
        <authorList>
            <consortium name="The Broad Institute Genomics Platform"/>
            <consortium name="The Broad Institute Genome Sequencing Center for Infectious Disease"/>
            <person name="Wu L."/>
            <person name="Ma J."/>
        </authorList>
    </citation>
    <scope>NUCLEOTIDE SEQUENCE [LARGE SCALE GENOMIC DNA]</scope>
    <source>
        <strain evidence="2">CGMCC 1.15122</strain>
    </source>
</reference>